<dbReference type="PROSITE" id="PS51257">
    <property type="entry name" value="PROKAR_LIPOPROTEIN"/>
    <property type="match status" value="1"/>
</dbReference>
<feature type="repeat" description="TPR" evidence="3">
    <location>
        <begin position="123"/>
        <end position="156"/>
    </location>
</feature>
<dbReference type="RefSeq" id="WP_189583473.1">
    <property type="nucleotide sequence ID" value="NZ_BMYF01000017.1"/>
</dbReference>
<dbReference type="InterPro" id="IPR050498">
    <property type="entry name" value="Ycf3"/>
</dbReference>
<dbReference type="Proteomes" id="UP000642809">
    <property type="component" value="Unassembled WGS sequence"/>
</dbReference>
<feature type="signal peptide" evidence="4">
    <location>
        <begin position="1"/>
        <end position="21"/>
    </location>
</feature>
<dbReference type="SUPFAM" id="SSF48452">
    <property type="entry name" value="TPR-like"/>
    <property type="match status" value="1"/>
</dbReference>
<evidence type="ECO:0000256" key="2">
    <source>
        <dbReference type="ARBA" id="ARBA00022803"/>
    </source>
</evidence>
<dbReference type="Pfam" id="PF13432">
    <property type="entry name" value="TPR_16"/>
    <property type="match status" value="2"/>
</dbReference>
<reference evidence="5" key="1">
    <citation type="journal article" date="2014" name="Int. J. Syst. Evol. Microbiol.">
        <title>Complete genome sequence of Corynebacterium casei LMG S-19264T (=DSM 44701T), isolated from a smear-ripened cheese.</title>
        <authorList>
            <consortium name="US DOE Joint Genome Institute (JGI-PGF)"/>
            <person name="Walter F."/>
            <person name="Albersmeier A."/>
            <person name="Kalinowski J."/>
            <person name="Ruckert C."/>
        </authorList>
    </citation>
    <scope>NUCLEOTIDE SEQUENCE</scope>
    <source>
        <strain evidence="5">KCTC 23224</strain>
    </source>
</reference>
<dbReference type="InterPro" id="IPR019734">
    <property type="entry name" value="TPR_rpt"/>
</dbReference>
<dbReference type="Gene3D" id="1.25.40.10">
    <property type="entry name" value="Tetratricopeptide repeat domain"/>
    <property type="match status" value="2"/>
</dbReference>
<feature type="repeat" description="TPR" evidence="3">
    <location>
        <begin position="21"/>
        <end position="54"/>
    </location>
</feature>
<feature type="chain" id="PRO_5035243272" description="Tetratricopeptide repeat-containing protein" evidence="4">
    <location>
        <begin position="22"/>
        <end position="236"/>
    </location>
</feature>
<evidence type="ECO:0000313" key="6">
    <source>
        <dbReference type="Proteomes" id="UP000642809"/>
    </source>
</evidence>
<dbReference type="AlphaFoldDB" id="A0A8J3D059"/>
<accession>A0A8J3D059</accession>
<name>A0A8J3D059_9BACT</name>
<evidence type="ECO:0000256" key="3">
    <source>
        <dbReference type="PROSITE-ProRule" id="PRU00339"/>
    </source>
</evidence>
<dbReference type="EMBL" id="BMYF01000017">
    <property type="protein sequence ID" value="GHB44197.1"/>
    <property type="molecule type" value="Genomic_DNA"/>
</dbReference>
<proteinExistence type="predicted"/>
<keyword evidence="2 3" id="KW-0802">TPR repeat</keyword>
<evidence type="ECO:0000313" key="5">
    <source>
        <dbReference type="EMBL" id="GHB44197.1"/>
    </source>
</evidence>
<organism evidence="5 6">
    <name type="scientific">Mongoliitalea lutea</name>
    <dbReference type="NCBI Taxonomy" id="849756"/>
    <lineage>
        <taxon>Bacteria</taxon>
        <taxon>Pseudomonadati</taxon>
        <taxon>Bacteroidota</taxon>
        <taxon>Cytophagia</taxon>
        <taxon>Cytophagales</taxon>
        <taxon>Cyclobacteriaceae</taxon>
        <taxon>Mongoliitalea</taxon>
    </lineage>
</organism>
<sequence>MKKQLVFWVSLIWLASCSPSADELFQEGIRQLEGSDYQKAITYFDRAIDQDANFASALNAKGIALIQLAQYDRAIEALNRSIKIDSLSYKPYLNRGNAWFEKGEFRAAVMDYNTANGLEPGILDVYFNRGVALMGLESYEDAIFDFDIVIQENPGNSRAWFNKGKSEFWNNDPVSSINSLTKAVDLDNTNGEAYYLIGTIQMSAFNMVDEGCVNFKMARSLGYAGAQTWIEDFCKD</sequence>
<reference evidence="5" key="2">
    <citation type="submission" date="2020-09" db="EMBL/GenBank/DDBJ databases">
        <authorList>
            <person name="Sun Q."/>
            <person name="Kim S."/>
        </authorList>
    </citation>
    <scope>NUCLEOTIDE SEQUENCE</scope>
    <source>
        <strain evidence="5">KCTC 23224</strain>
    </source>
</reference>
<keyword evidence="4" id="KW-0732">Signal</keyword>
<dbReference type="PROSITE" id="PS50005">
    <property type="entry name" value="TPR"/>
    <property type="match status" value="3"/>
</dbReference>
<dbReference type="InterPro" id="IPR011990">
    <property type="entry name" value="TPR-like_helical_dom_sf"/>
</dbReference>
<dbReference type="PANTHER" id="PTHR44858">
    <property type="entry name" value="TETRATRICOPEPTIDE REPEAT PROTEIN 6"/>
    <property type="match status" value="1"/>
</dbReference>
<feature type="repeat" description="TPR" evidence="3">
    <location>
        <begin position="55"/>
        <end position="88"/>
    </location>
</feature>
<dbReference type="SMART" id="SM00028">
    <property type="entry name" value="TPR"/>
    <property type="match status" value="5"/>
</dbReference>
<gene>
    <name evidence="5" type="ORF">GCM10008106_26500</name>
</gene>
<dbReference type="PANTHER" id="PTHR44858:SF1">
    <property type="entry name" value="UDP-N-ACETYLGLUCOSAMINE--PEPTIDE N-ACETYLGLUCOSAMINYLTRANSFERASE SPINDLY-RELATED"/>
    <property type="match status" value="1"/>
</dbReference>
<keyword evidence="6" id="KW-1185">Reference proteome</keyword>
<evidence type="ECO:0000256" key="1">
    <source>
        <dbReference type="ARBA" id="ARBA00022737"/>
    </source>
</evidence>
<evidence type="ECO:0000256" key="4">
    <source>
        <dbReference type="SAM" id="SignalP"/>
    </source>
</evidence>
<keyword evidence="1" id="KW-0677">Repeat</keyword>
<protein>
    <recommendedName>
        <fullName evidence="7">Tetratricopeptide repeat-containing protein</fullName>
    </recommendedName>
</protein>
<evidence type="ECO:0008006" key="7">
    <source>
        <dbReference type="Google" id="ProtNLM"/>
    </source>
</evidence>
<comment type="caution">
    <text evidence="5">The sequence shown here is derived from an EMBL/GenBank/DDBJ whole genome shotgun (WGS) entry which is preliminary data.</text>
</comment>